<proteinExistence type="predicted"/>
<evidence type="ECO:0000313" key="3">
    <source>
        <dbReference type="Proteomes" id="UP001597131"/>
    </source>
</evidence>
<feature type="chain" id="PRO_5045261118" description="Fibronectin type-III domain-containing protein" evidence="1">
    <location>
        <begin position="21"/>
        <end position="156"/>
    </location>
</feature>
<sequence>MKKLALLLILAVTIIGCSLGDDDGSSNIGYELAVINDIEVPEYFEVNETYEIDVTFTLPSACHKQLTPRSLDVRKGGSGPEERSNIYIGAVTSYNTSQDVCVEEDSSVVLERTESFSLNITENEEYTFYLWVGQNTAGEPEWRTVSVPVGAPEESN</sequence>
<evidence type="ECO:0000256" key="1">
    <source>
        <dbReference type="SAM" id="SignalP"/>
    </source>
</evidence>
<name>A0ABW3NMN0_9FLAO</name>
<gene>
    <name evidence="2" type="ORF">ACFQ3Q_01760</name>
</gene>
<reference evidence="3" key="1">
    <citation type="journal article" date="2019" name="Int. J. Syst. Evol. Microbiol.">
        <title>The Global Catalogue of Microorganisms (GCM) 10K type strain sequencing project: providing services to taxonomists for standard genome sequencing and annotation.</title>
        <authorList>
            <consortium name="The Broad Institute Genomics Platform"/>
            <consortium name="The Broad Institute Genome Sequencing Center for Infectious Disease"/>
            <person name="Wu L."/>
            <person name="Ma J."/>
        </authorList>
    </citation>
    <scope>NUCLEOTIDE SEQUENCE [LARGE SCALE GENOMIC DNA]</scope>
    <source>
        <strain evidence="3">CCUG 64793</strain>
    </source>
</reference>
<protein>
    <recommendedName>
        <fullName evidence="4">Fibronectin type-III domain-containing protein</fullName>
    </recommendedName>
</protein>
<comment type="caution">
    <text evidence="2">The sequence shown here is derived from an EMBL/GenBank/DDBJ whole genome shotgun (WGS) entry which is preliminary data.</text>
</comment>
<keyword evidence="3" id="KW-1185">Reference proteome</keyword>
<dbReference type="PROSITE" id="PS51257">
    <property type="entry name" value="PROKAR_LIPOPROTEIN"/>
    <property type="match status" value="1"/>
</dbReference>
<dbReference type="EMBL" id="JBHTLI010000001">
    <property type="protein sequence ID" value="MFD1094462.1"/>
    <property type="molecule type" value="Genomic_DNA"/>
</dbReference>
<keyword evidence="1" id="KW-0732">Signal</keyword>
<evidence type="ECO:0000313" key="2">
    <source>
        <dbReference type="EMBL" id="MFD1094462.1"/>
    </source>
</evidence>
<evidence type="ECO:0008006" key="4">
    <source>
        <dbReference type="Google" id="ProtNLM"/>
    </source>
</evidence>
<accession>A0ABW3NMN0</accession>
<dbReference type="RefSeq" id="WP_380742321.1">
    <property type="nucleotide sequence ID" value="NZ_JBHTLI010000001.1"/>
</dbReference>
<feature type="signal peptide" evidence="1">
    <location>
        <begin position="1"/>
        <end position="20"/>
    </location>
</feature>
<dbReference type="Proteomes" id="UP001597131">
    <property type="component" value="Unassembled WGS sequence"/>
</dbReference>
<organism evidence="2 3">
    <name type="scientific">Salegentibacter chungangensis</name>
    <dbReference type="NCBI Taxonomy" id="1335724"/>
    <lineage>
        <taxon>Bacteria</taxon>
        <taxon>Pseudomonadati</taxon>
        <taxon>Bacteroidota</taxon>
        <taxon>Flavobacteriia</taxon>
        <taxon>Flavobacteriales</taxon>
        <taxon>Flavobacteriaceae</taxon>
        <taxon>Salegentibacter</taxon>
    </lineage>
</organism>